<name>A0ABW8JYU4_9GAMM</name>
<dbReference type="RefSeq" id="WP_379987234.1">
    <property type="nucleotide sequence ID" value="NZ_JADIKD010000004.1"/>
</dbReference>
<accession>A0ABW8JYU4</accession>
<sequence>MPDIVIRHIDNLMAERIKSLAKDRQWSINDVVLHALRHGLGMAASGNIFAETMLDPGELTVLSGQWDAKEKAAFQEAIQALSLAQPTQLSPANLALDEPLS</sequence>
<evidence type="ECO:0000313" key="1">
    <source>
        <dbReference type="EMBL" id="MFK2915823.1"/>
    </source>
</evidence>
<gene>
    <name evidence="1" type="ORF">ISS97_00995</name>
</gene>
<reference evidence="1 2" key="1">
    <citation type="submission" date="2020-10" db="EMBL/GenBank/DDBJ databases">
        <title>Phylogeny of dyella-like bacteria.</title>
        <authorList>
            <person name="Fu J."/>
        </authorList>
    </citation>
    <scope>NUCLEOTIDE SEQUENCE [LARGE SCALE GENOMIC DNA]</scope>
    <source>
        <strain evidence="1 2">BB4</strain>
    </source>
</reference>
<proteinExistence type="predicted"/>
<evidence type="ECO:0000313" key="2">
    <source>
        <dbReference type="Proteomes" id="UP001620408"/>
    </source>
</evidence>
<comment type="caution">
    <text evidence="1">The sequence shown here is derived from an EMBL/GenBank/DDBJ whole genome shotgun (WGS) entry which is preliminary data.</text>
</comment>
<dbReference type="EMBL" id="JADIKD010000004">
    <property type="protein sequence ID" value="MFK2915823.1"/>
    <property type="molecule type" value="Genomic_DNA"/>
</dbReference>
<keyword evidence="2" id="KW-1185">Reference proteome</keyword>
<dbReference type="Proteomes" id="UP001620408">
    <property type="component" value="Unassembled WGS sequence"/>
</dbReference>
<organism evidence="1 2">
    <name type="scientific">Dyella koreensis</name>
    <dbReference type="NCBI Taxonomy" id="311235"/>
    <lineage>
        <taxon>Bacteria</taxon>
        <taxon>Pseudomonadati</taxon>
        <taxon>Pseudomonadota</taxon>
        <taxon>Gammaproteobacteria</taxon>
        <taxon>Lysobacterales</taxon>
        <taxon>Rhodanobacteraceae</taxon>
        <taxon>Dyella</taxon>
    </lineage>
</organism>
<protein>
    <submittedName>
        <fullName evidence="1">Uncharacterized protein</fullName>
    </submittedName>
</protein>